<dbReference type="SUPFAM" id="SSF53850">
    <property type="entry name" value="Periplasmic binding protein-like II"/>
    <property type="match status" value="1"/>
</dbReference>
<protein>
    <recommendedName>
        <fullName evidence="11">Ionotropic receptor</fullName>
    </recommendedName>
</protein>
<keyword evidence="5 8" id="KW-0472">Membrane</keyword>
<dbReference type="PANTHER" id="PTHR42643:SF24">
    <property type="entry name" value="IONOTROPIC RECEPTOR 60A"/>
    <property type="match status" value="1"/>
</dbReference>
<evidence type="ECO:0000256" key="1">
    <source>
        <dbReference type="ARBA" id="ARBA00004651"/>
    </source>
</evidence>
<keyword evidence="7" id="KW-0325">Glycoprotein</keyword>
<feature type="transmembrane region" description="Helical" evidence="8">
    <location>
        <begin position="357"/>
        <end position="375"/>
    </location>
</feature>
<evidence type="ECO:0000256" key="7">
    <source>
        <dbReference type="ARBA" id="ARBA00023180"/>
    </source>
</evidence>
<dbReference type="AlphaFoldDB" id="A0AAV7IPF1"/>
<dbReference type="InterPro" id="IPR052192">
    <property type="entry name" value="Insect_Ionotropic_Sensory_Rcpt"/>
</dbReference>
<evidence type="ECO:0000256" key="8">
    <source>
        <dbReference type="SAM" id="Phobius"/>
    </source>
</evidence>
<dbReference type="EMBL" id="JAHXZJ010001119">
    <property type="protein sequence ID" value="KAH0554831.1"/>
    <property type="molecule type" value="Genomic_DNA"/>
</dbReference>
<comment type="caution">
    <text evidence="9">The sequence shown here is derived from an EMBL/GenBank/DDBJ whole genome shotgun (WGS) entry which is preliminary data.</text>
</comment>
<accession>A0AAV7IPF1</accession>
<keyword evidence="2" id="KW-1003">Cell membrane</keyword>
<evidence type="ECO:0000313" key="10">
    <source>
        <dbReference type="Proteomes" id="UP000826195"/>
    </source>
</evidence>
<evidence type="ECO:0000256" key="6">
    <source>
        <dbReference type="ARBA" id="ARBA00023170"/>
    </source>
</evidence>
<sequence length="632" mass="72630">MDFHHWRRIKPKTSSCVNKFVSGFVNQEPFRITVFLSETCVANLSNVYLSTILDEHPKFILSNNGYFSDNERSSRILVLMNDYLCLKNISYDFLHICTEKCFYIVFLIKFFDDRISFMEESEALINRFWTRKIGNVIILGEVKNIVLLVRSQNFKPILLREPSKPVEVGTCDQFTRWSIIEYVGRSIRLNNSTVNVGYFDREPYVKEPSPDDNHFSGLEISLMKVLAKRLKMSVNLSSIEWGNGTDFIDEVNEEFDSDRAIDLAIGGILWNPTELTDFTESYDVVEIVWLVPVHANISLRGLVAPLDTLVWYAIGGVLLFAIILKYGFFHKLTFLEIFSLFMGYSWPKQPIKDSYRLNYISWVIFGFLLTQYYLASLAGQLMAESEVQIENMADLVDSGISYGGLKSHYALLASSDIEDSDLEDHVVETLSKNFVIFEYDDYEKLFHDLIDGENSSFALTVTLNMSAMGSKFNHNNVHKMNEILSSAPITFAVWKGLPYLSVLNRIIVRLVQSGIIQHLASVVAVSENVHHVHEDDISEMFIDSEDLIPAFLLLAMGSTAGFTCLLCEVVVSLWMKRKKKSRKREKPLLKIKRQEKNGSKRKKIRWVESNPILKPNVEVRYTLGYNIPWKEV</sequence>
<evidence type="ECO:0000256" key="5">
    <source>
        <dbReference type="ARBA" id="ARBA00023136"/>
    </source>
</evidence>
<evidence type="ECO:0000256" key="4">
    <source>
        <dbReference type="ARBA" id="ARBA00022989"/>
    </source>
</evidence>
<evidence type="ECO:0008006" key="11">
    <source>
        <dbReference type="Google" id="ProtNLM"/>
    </source>
</evidence>
<dbReference type="Gene3D" id="3.40.190.10">
    <property type="entry name" value="Periplasmic binding protein-like II"/>
    <property type="match status" value="1"/>
</dbReference>
<dbReference type="Proteomes" id="UP000826195">
    <property type="component" value="Unassembled WGS sequence"/>
</dbReference>
<evidence type="ECO:0000313" key="9">
    <source>
        <dbReference type="EMBL" id="KAH0554831.1"/>
    </source>
</evidence>
<keyword evidence="6" id="KW-0675">Receptor</keyword>
<name>A0AAV7IPF1_COTGL</name>
<dbReference type="GO" id="GO:0005886">
    <property type="term" value="C:plasma membrane"/>
    <property type="evidence" value="ECO:0007669"/>
    <property type="project" value="UniProtKB-SubCell"/>
</dbReference>
<dbReference type="PANTHER" id="PTHR42643">
    <property type="entry name" value="IONOTROPIC RECEPTOR 20A-RELATED"/>
    <property type="match status" value="1"/>
</dbReference>
<organism evidence="9 10">
    <name type="scientific">Cotesia glomerata</name>
    <name type="common">Lepidopteran parasitic wasp</name>
    <name type="synonym">Apanteles glomeratus</name>
    <dbReference type="NCBI Taxonomy" id="32391"/>
    <lineage>
        <taxon>Eukaryota</taxon>
        <taxon>Metazoa</taxon>
        <taxon>Ecdysozoa</taxon>
        <taxon>Arthropoda</taxon>
        <taxon>Hexapoda</taxon>
        <taxon>Insecta</taxon>
        <taxon>Pterygota</taxon>
        <taxon>Neoptera</taxon>
        <taxon>Endopterygota</taxon>
        <taxon>Hymenoptera</taxon>
        <taxon>Apocrita</taxon>
        <taxon>Ichneumonoidea</taxon>
        <taxon>Braconidae</taxon>
        <taxon>Microgastrinae</taxon>
        <taxon>Cotesia</taxon>
    </lineage>
</organism>
<feature type="transmembrane region" description="Helical" evidence="8">
    <location>
        <begin position="309"/>
        <end position="328"/>
    </location>
</feature>
<proteinExistence type="predicted"/>
<reference evidence="9 10" key="1">
    <citation type="journal article" date="2021" name="J. Hered.">
        <title>A chromosome-level genome assembly of the parasitoid wasp, Cotesia glomerata (Hymenoptera: Braconidae).</title>
        <authorList>
            <person name="Pinto B.J."/>
            <person name="Weis J.J."/>
            <person name="Gamble T."/>
            <person name="Ode P.J."/>
            <person name="Paul R."/>
            <person name="Zaspel J.M."/>
        </authorList>
    </citation>
    <scope>NUCLEOTIDE SEQUENCE [LARGE SCALE GENOMIC DNA]</scope>
    <source>
        <strain evidence="9">CgM1</strain>
    </source>
</reference>
<evidence type="ECO:0000256" key="3">
    <source>
        <dbReference type="ARBA" id="ARBA00022692"/>
    </source>
</evidence>
<gene>
    <name evidence="9" type="ORF">KQX54_012963</name>
</gene>
<keyword evidence="10" id="KW-1185">Reference proteome</keyword>
<keyword evidence="3 8" id="KW-0812">Transmembrane</keyword>
<feature type="transmembrane region" description="Helical" evidence="8">
    <location>
        <begin position="547"/>
        <end position="574"/>
    </location>
</feature>
<evidence type="ECO:0000256" key="2">
    <source>
        <dbReference type="ARBA" id="ARBA00022475"/>
    </source>
</evidence>
<comment type="subcellular location">
    <subcellularLocation>
        <location evidence="1">Cell membrane</location>
        <topology evidence="1">Multi-pass membrane protein</topology>
    </subcellularLocation>
</comment>
<dbReference type="Gene3D" id="1.10.287.70">
    <property type="match status" value="1"/>
</dbReference>
<keyword evidence="4 8" id="KW-1133">Transmembrane helix</keyword>